<evidence type="ECO:0000256" key="7">
    <source>
        <dbReference type="ARBA" id="ARBA00022833"/>
    </source>
</evidence>
<feature type="compositionally biased region" description="Low complexity" evidence="11">
    <location>
        <begin position="51"/>
        <end position="65"/>
    </location>
</feature>
<evidence type="ECO:0000256" key="3">
    <source>
        <dbReference type="ARBA" id="ARBA00022438"/>
    </source>
</evidence>
<reference evidence="12 13" key="1">
    <citation type="journal article" date="2008" name="Int. J. Syst. Evol. Microbiol.">
        <title>Leifsonia pindariensis sp. nov., isolated from the Pindari glacier of the Indian Himalayas, and emended description of the genus Leifsonia.</title>
        <authorList>
            <person name="Reddy G.S."/>
            <person name="Prabagaran S.R."/>
            <person name="Shivaji S."/>
        </authorList>
    </citation>
    <scope>NUCLEOTIDE SEQUENCE [LARGE SCALE GENOMIC DNA]</scope>
    <source>
        <strain evidence="12 13">PON 10</strain>
    </source>
</reference>
<dbReference type="Pfam" id="PF02127">
    <property type="entry name" value="Peptidase_M18"/>
    <property type="match status" value="1"/>
</dbReference>
<evidence type="ECO:0000256" key="5">
    <source>
        <dbReference type="ARBA" id="ARBA00022723"/>
    </source>
</evidence>
<comment type="similarity">
    <text evidence="2 9">Belongs to the peptidase M18 family.</text>
</comment>
<evidence type="ECO:0000256" key="8">
    <source>
        <dbReference type="ARBA" id="ARBA00023049"/>
    </source>
</evidence>
<dbReference type="EC" id="3.4.11.-" evidence="10"/>
<evidence type="ECO:0000256" key="10">
    <source>
        <dbReference type="RuleBase" id="RU004387"/>
    </source>
</evidence>
<dbReference type="PANTHER" id="PTHR28570">
    <property type="entry name" value="ASPARTYL AMINOPEPTIDASE"/>
    <property type="match status" value="1"/>
</dbReference>
<feature type="region of interest" description="Disordered" evidence="11">
    <location>
        <begin position="50"/>
        <end position="84"/>
    </location>
</feature>
<dbReference type="CDD" id="cd05658">
    <property type="entry name" value="M18_DAP"/>
    <property type="match status" value="1"/>
</dbReference>
<keyword evidence="13" id="KW-1185">Reference proteome</keyword>
<evidence type="ECO:0000256" key="1">
    <source>
        <dbReference type="ARBA" id="ARBA00001947"/>
    </source>
</evidence>
<keyword evidence="6 9" id="KW-0378">Hydrolase</keyword>
<proteinExistence type="inferred from homology"/>
<dbReference type="SUPFAM" id="SSF53187">
    <property type="entry name" value="Zn-dependent exopeptidases"/>
    <property type="match status" value="1"/>
</dbReference>
<keyword evidence="8 9" id="KW-0482">Metalloprotease</keyword>
<dbReference type="Proteomes" id="UP000237755">
    <property type="component" value="Unassembled WGS sequence"/>
</dbReference>
<feature type="compositionally biased region" description="Acidic residues" evidence="11">
    <location>
        <begin position="66"/>
        <end position="81"/>
    </location>
</feature>
<dbReference type="InterPro" id="IPR023358">
    <property type="entry name" value="Peptidase_M18_dom2"/>
</dbReference>
<evidence type="ECO:0000313" key="13">
    <source>
        <dbReference type="Proteomes" id="UP000237755"/>
    </source>
</evidence>
<evidence type="ECO:0000256" key="9">
    <source>
        <dbReference type="RuleBase" id="RU004386"/>
    </source>
</evidence>
<dbReference type="GO" id="GO:0004177">
    <property type="term" value="F:aminopeptidase activity"/>
    <property type="evidence" value="ECO:0007669"/>
    <property type="project" value="UniProtKB-KW"/>
</dbReference>
<dbReference type="InterPro" id="IPR001948">
    <property type="entry name" value="Peptidase_M18"/>
</dbReference>
<dbReference type="EMBL" id="MPZN01000025">
    <property type="protein sequence ID" value="PPL18816.1"/>
    <property type="molecule type" value="Genomic_DNA"/>
</dbReference>
<dbReference type="RefSeq" id="WP_104475336.1">
    <property type="nucleotide sequence ID" value="NZ_MPZN01000025.1"/>
</dbReference>
<accession>A0ABX5AWT0</accession>
<keyword evidence="4 9" id="KW-0645">Protease</keyword>
<name>A0ABX5AWT0_9MICO</name>
<keyword evidence="5 9" id="KW-0479">Metal-binding</keyword>
<dbReference type="Gene3D" id="2.30.250.10">
    <property type="entry name" value="Aminopeptidase i, Domain 2"/>
    <property type="match status" value="1"/>
</dbReference>
<evidence type="ECO:0000313" key="12">
    <source>
        <dbReference type="EMBL" id="PPL18816.1"/>
    </source>
</evidence>
<keyword evidence="3 9" id="KW-0031">Aminopeptidase</keyword>
<dbReference type="PRINTS" id="PR00932">
    <property type="entry name" value="AMINO1PTASE"/>
</dbReference>
<dbReference type="PANTHER" id="PTHR28570:SF3">
    <property type="entry name" value="ASPARTYL AMINOPEPTIDASE"/>
    <property type="match status" value="1"/>
</dbReference>
<dbReference type="SUPFAM" id="SSF101821">
    <property type="entry name" value="Aminopeptidase/glucanase lid domain"/>
    <property type="match status" value="1"/>
</dbReference>
<dbReference type="NCBIfam" id="NF002759">
    <property type="entry name" value="PRK02813.1"/>
    <property type="match status" value="1"/>
</dbReference>
<evidence type="ECO:0000256" key="2">
    <source>
        <dbReference type="ARBA" id="ARBA00008290"/>
    </source>
</evidence>
<evidence type="ECO:0000256" key="6">
    <source>
        <dbReference type="ARBA" id="ARBA00022801"/>
    </source>
</evidence>
<evidence type="ECO:0000256" key="11">
    <source>
        <dbReference type="SAM" id="MobiDB-lite"/>
    </source>
</evidence>
<protein>
    <recommendedName>
        <fullName evidence="10">M18 family aminopeptidase</fullName>
        <ecNumber evidence="10">3.4.11.-</ecNumber>
    </recommendedName>
</protein>
<organism evidence="12 13">
    <name type="scientific">Microterricola pindariensis</name>
    <dbReference type="NCBI Taxonomy" id="478010"/>
    <lineage>
        <taxon>Bacteria</taxon>
        <taxon>Bacillati</taxon>
        <taxon>Actinomycetota</taxon>
        <taxon>Actinomycetes</taxon>
        <taxon>Micrococcales</taxon>
        <taxon>Microbacteriaceae</taxon>
        <taxon>Microterricola</taxon>
    </lineage>
</organism>
<comment type="cofactor">
    <cofactor evidence="1 10">
        <name>Zn(2+)</name>
        <dbReference type="ChEBI" id="CHEBI:29105"/>
    </cofactor>
</comment>
<sequence length="476" mass="49616">MNLEVSADVYTTAYIEDFARFIQASPSSYHAAAEVARRLAEAGFTGLDETAAWPRPAADAGASDDNTSDDSSDDNSDDSTDGDAPGRYFVVRDGAIIAWVQPAASGPTTPFRILGAHTDSPGFKLKPKPTTGSNGWLQAGVEVYGGPLLNSWLDRELELAGRLVTRDGHAHLVRTGPFLRIPQLAIHLDRGVNDGLTLDKQRHTQPVWGIGDPIEADLLGHLAGLAGLNPEDVAGYDILTADTAAPARFGLNEALFASGRMDNLSSVYAALVALIDVASLATAPSGADAAAPSRTPATVQHISVLAAFDHEELGSETRSGASGPFLADVLSRIADGLGATASQQLQAFAGSWCVSADAGHAVHPNYGERHDPNVRPHAGGGPLLKINANQRYATDAAGAALWVRSCAAAGVSFQEFVSNNTVPCGSTIGPLTATRLGIRTVDVGVPLLSMHSARELVHVDDAVALSRAITAFLRGA</sequence>
<evidence type="ECO:0000256" key="4">
    <source>
        <dbReference type="ARBA" id="ARBA00022670"/>
    </source>
</evidence>
<dbReference type="Gene3D" id="3.40.630.10">
    <property type="entry name" value="Zn peptidases"/>
    <property type="match status" value="2"/>
</dbReference>
<gene>
    <name evidence="12" type="ORF">GY24_09050</name>
</gene>
<keyword evidence="7 9" id="KW-0862">Zinc</keyword>
<comment type="caution">
    <text evidence="12">The sequence shown here is derived from an EMBL/GenBank/DDBJ whole genome shotgun (WGS) entry which is preliminary data.</text>
</comment>